<dbReference type="SUPFAM" id="SSF51182">
    <property type="entry name" value="RmlC-like cupins"/>
    <property type="match status" value="1"/>
</dbReference>
<dbReference type="Pfam" id="PF04115">
    <property type="entry name" value="Ureidogly_lyase"/>
    <property type="match status" value="1"/>
</dbReference>
<dbReference type="PANTHER" id="PTHR21221">
    <property type="entry name" value="UREIDOGLYCOLATE HYDROLASE"/>
    <property type="match status" value="1"/>
</dbReference>
<accession>A0ABQ4S611</accession>
<evidence type="ECO:0000256" key="1">
    <source>
        <dbReference type="ARBA" id="ARBA00011738"/>
    </source>
</evidence>
<organism evidence="5 6">
    <name type="scientific">Methylobacterium iners</name>
    <dbReference type="NCBI Taxonomy" id="418707"/>
    <lineage>
        <taxon>Bacteria</taxon>
        <taxon>Pseudomonadati</taxon>
        <taxon>Pseudomonadota</taxon>
        <taxon>Alphaproteobacteria</taxon>
        <taxon>Hyphomicrobiales</taxon>
        <taxon>Methylobacteriaceae</taxon>
        <taxon>Methylobacterium</taxon>
    </lineage>
</organism>
<dbReference type="InterPro" id="IPR024060">
    <property type="entry name" value="Ureidoglycolate_lyase_dom_sf"/>
</dbReference>
<evidence type="ECO:0000256" key="4">
    <source>
        <dbReference type="ARBA" id="ARBA00047684"/>
    </source>
</evidence>
<dbReference type="PANTHER" id="PTHR21221:SF1">
    <property type="entry name" value="UREIDOGLYCOLATE LYASE"/>
    <property type="match status" value="1"/>
</dbReference>
<dbReference type="InterPro" id="IPR007247">
    <property type="entry name" value="Ureidogly_lyase"/>
</dbReference>
<dbReference type="RefSeq" id="WP_238246622.1">
    <property type="nucleotide sequence ID" value="NZ_BPQP01000090.1"/>
</dbReference>
<keyword evidence="3 5" id="KW-0456">Lyase</keyword>
<evidence type="ECO:0000313" key="6">
    <source>
        <dbReference type="Proteomes" id="UP001055125"/>
    </source>
</evidence>
<keyword evidence="2" id="KW-0659">Purine metabolism</keyword>
<dbReference type="InterPro" id="IPR011051">
    <property type="entry name" value="RmlC_Cupin_sf"/>
</dbReference>
<dbReference type="EMBL" id="BPQP01000090">
    <property type="protein sequence ID" value="GJD97562.1"/>
    <property type="molecule type" value="Genomic_DNA"/>
</dbReference>
<comment type="catalytic activity">
    <reaction evidence="4">
        <text>(S)-ureidoglycolate = urea + glyoxylate</text>
        <dbReference type="Rhea" id="RHEA:11304"/>
        <dbReference type="ChEBI" id="CHEBI:16199"/>
        <dbReference type="ChEBI" id="CHEBI:36655"/>
        <dbReference type="ChEBI" id="CHEBI:57296"/>
        <dbReference type="EC" id="4.3.2.3"/>
    </reaction>
</comment>
<evidence type="ECO:0000256" key="3">
    <source>
        <dbReference type="ARBA" id="ARBA00023239"/>
    </source>
</evidence>
<gene>
    <name evidence="5" type="primary">allA</name>
    <name evidence="5" type="ORF">OCOJLMKI_4794</name>
</gene>
<evidence type="ECO:0000256" key="2">
    <source>
        <dbReference type="ARBA" id="ARBA00022631"/>
    </source>
</evidence>
<evidence type="ECO:0000313" key="5">
    <source>
        <dbReference type="EMBL" id="GJD97562.1"/>
    </source>
</evidence>
<keyword evidence="6" id="KW-1185">Reference proteome</keyword>
<sequence>MIDAPACRLAIQPMTPEAFAPFGTLLEAPVGGLRQDGAARLENTRPGVPANLALVRSLPFAETMPLRALERHPHSSQTFLPLGGGDYLVVVAPDRDGRPDPDALLALRVPGHLGVHYRAGAWHAHMTTIAAPKAFAMLVHEDGSAEDCIVVPIDPVVLVLPD</sequence>
<dbReference type="Gene3D" id="2.60.120.480">
    <property type="entry name" value="Ureidoglycolate hydrolase"/>
    <property type="match status" value="1"/>
</dbReference>
<name>A0ABQ4S611_9HYPH</name>
<reference evidence="5" key="1">
    <citation type="journal article" date="2021" name="Front. Microbiol.">
        <title>Comprehensive Comparative Genomics and Phenotyping of Methylobacterium Species.</title>
        <authorList>
            <person name="Alessa O."/>
            <person name="Ogura Y."/>
            <person name="Fujitani Y."/>
            <person name="Takami H."/>
            <person name="Hayashi T."/>
            <person name="Sahin N."/>
            <person name="Tani A."/>
        </authorList>
    </citation>
    <scope>NUCLEOTIDE SEQUENCE</scope>
    <source>
        <strain evidence="5">DSM 19015</strain>
    </source>
</reference>
<comment type="caution">
    <text evidence="5">The sequence shown here is derived from an EMBL/GenBank/DDBJ whole genome shotgun (WGS) entry which is preliminary data.</text>
</comment>
<proteinExistence type="predicted"/>
<comment type="subunit">
    <text evidence="1">Homodimer.</text>
</comment>
<dbReference type="InterPro" id="IPR047233">
    <property type="entry name" value="UAH_cupin"/>
</dbReference>
<dbReference type="Proteomes" id="UP001055125">
    <property type="component" value="Unassembled WGS sequence"/>
</dbReference>
<dbReference type="CDD" id="cd20298">
    <property type="entry name" value="cupin_UAH"/>
    <property type="match status" value="1"/>
</dbReference>
<protein>
    <submittedName>
        <fullName evidence="5">Ureidoglycolate lyase</fullName>
    </submittedName>
</protein>
<dbReference type="GO" id="GO:0016829">
    <property type="term" value="F:lyase activity"/>
    <property type="evidence" value="ECO:0007669"/>
    <property type="project" value="UniProtKB-KW"/>
</dbReference>
<reference evidence="5" key="2">
    <citation type="submission" date="2021-08" db="EMBL/GenBank/DDBJ databases">
        <authorList>
            <person name="Tani A."/>
            <person name="Ola A."/>
            <person name="Ogura Y."/>
            <person name="Katsura K."/>
            <person name="Hayashi T."/>
        </authorList>
    </citation>
    <scope>NUCLEOTIDE SEQUENCE</scope>
    <source>
        <strain evidence="5">DSM 19015</strain>
    </source>
</reference>